<dbReference type="EMBL" id="SVNY01000007">
    <property type="protein sequence ID" value="MBE6834401.1"/>
    <property type="molecule type" value="Genomic_DNA"/>
</dbReference>
<evidence type="ECO:0000313" key="6">
    <source>
        <dbReference type="EMBL" id="MBE6834401.1"/>
    </source>
</evidence>
<gene>
    <name evidence="6" type="ORF">E7512_12645</name>
</gene>
<dbReference type="Proteomes" id="UP000754750">
    <property type="component" value="Unassembled WGS sequence"/>
</dbReference>
<keyword evidence="3" id="KW-0547">Nucleotide-binding</keyword>
<dbReference type="Pfam" id="PF00005">
    <property type="entry name" value="ABC_tran"/>
    <property type="match status" value="1"/>
</dbReference>
<evidence type="ECO:0000256" key="1">
    <source>
        <dbReference type="ARBA" id="ARBA00005417"/>
    </source>
</evidence>
<proteinExistence type="inferred from homology"/>
<protein>
    <submittedName>
        <fullName evidence="6">ATP-binding cassette domain-containing protein</fullName>
    </submittedName>
</protein>
<evidence type="ECO:0000313" key="7">
    <source>
        <dbReference type="Proteomes" id="UP000754750"/>
    </source>
</evidence>
<dbReference type="SUPFAM" id="SSF52540">
    <property type="entry name" value="P-loop containing nucleoside triphosphate hydrolases"/>
    <property type="match status" value="1"/>
</dbReference>
<comment type="similarity">
    <text evidence="1">Belongs to the ABC transporter superfamily.</text>
</comment>
<comment type="caution">
    <text evidence="6">The sequence shown here is derived from an EMBL/GenBank/DDBJ whole genome shotgun (WGS) entry which is preliminary data.</text>
</comment>
<keyword evidence="2" id="KW-0813">Transport</keyword>
<dbReference type="GO" id="GO:0016887">
    <property type="term" value="F:ATP hydrolysis activity"/>
    <property type="evidence" value="ECO:0007669"/>
    <property type="project" value="InterPro"/>
</dbReference>
<name>A0A928KX00_9FIRM</name>
<sequence length="321" mass="35532">MIEVKDLTKRYGSKTVLSHVSFTVEEGTILGFLGPNGAGKSTTMNIITGYLSASGGEVTVDGQNILDYPNEVKKKIGYLPELPPLYLDMTVKEYLNFMYELKKVSLPREKHIKEICALVKIEDVYSRLLGNLSKGYRQRVGIAQALLGNPPVLILDEPTVGLDPKQIIEIRNLIKKLGDHHTVILSSHILSEVQAVCERILVINQGRIVADGSPDTLSHQMTGNHKLLVRLEGREAELNQGLKTLHKVKEVHPLGEKEPGVFEFTVEGEPGADLRRDLFALASRKGWPILSLRTNDLTLEEVFLRLTDGQAAPVQKEGESA</sequence>
<dbReference type="SMART" id="SM00382">
    <property type="entry name" value="AAA"/>
    <property type="match status" value="1"/>
</dbReference>
<keyword evidence="4 6" id="KW-0067">ATP-binding</keyword>
<reference evidence="6" key="1">
    <citation type="submission" date="2019-04" db="EMBL/GenBank/DDBJ databases">
        <title>Evolution of Biomass-Degrading Anaerobic Consortia Revealed by Metagenomics.</title>
        <authorList>
            <person name="Peng X."/>
        </authorList>
    </citation>
    <scope>NUCLEOTIDE SEQUENCE</scope>
    <source>
        <strain evidence="6">SIG551</strain>
    </source>
</reference>
<dbReference type="PANTHER" id="PTHR43335:SF4">
    <property type="entry name" value="ABC TRANSPORTER, ATP-BINDING PROTEIN"/>
    <property type="match status" value="1"/>
</dbReference>
<dbReference type="CDD" id="cd03230">
    <property type="entry name" value="ABC_DR_subfamily_A"/>
    <property type="match status" value="1"/>
</dbReference>
<dbReference type="RefSeq" id="WP_326840861.1">
    <property type="nucleotide sequence ID" value="NZ_SVNY01000007.1"/>
</dbReference>
<evidence type="ECO:0000256" key="2">
    <source>
        <dbReference type="ARBA" id="ARBA00022448"/>
    </source>
</evidence>
<dbReference type="GO" id="GO:0005524">
    <property type="term" value="F:ATP binding"/>
    <property type="evidence" value="ECO:0007669"/>
    <property type="project" value="UniProtKB-KW"/>
</dbReference>
<feature type="domain" description="ABC transporter" evidence="5">
    <location>
        <begin position="2"/>
        <end position="230"/>
    </location>
</feature>
<dbReference type="InterPro" id="IPR003593">
    <property type="entry name" value="AAA+_ATPase"/>
</dbReference>
<dbReference type="AlphaFoldDB" id="A0A928KX00"/>
<dbReference type="InterPro" id="IPR027417">
    <property type="entry name" value="P-loop_NTPase"/>
</dbReference>
<evidence type="ECO:0000259" key="5">
    <source>
        <dbReference type="PROSITE" id="PS50893"/>
    </source>
</evidence>
<dbReference type="Gene3D" id="3.40.50.300">
    <property type="entry name" value="P-loop containing nucleotide triphosphate hydrolases"/>
    <property type="match status" value="1"/>
</dbReference>
<accession>A0A928KX00</accession>
<dbReference type="PROSITE" id="PS50893">
    <property type="entry name" value="ABC_TRANSPORTER_2"/>
    <property type="match status" value="1"/>
</dbReference>
<evidence type="ECO:0000256" key="4">
    <source>
        <dbReference type="ARBA" id="ARBA00022840"/>
    </source>
</evidence>
<dbReference type="InterPro" id="IPR003439">
    <property type="entry name" value="ABC_transporter-like_ATP-bd"/>
</dbReference>
<evidence type="ECO:0000256" key="3">
    <source>
        <dbReference type="ARBA" id="ARBA00022741"/>
    </source>
</evidence>
<organism evidence="6 7">
    <name type="scientific">Faecalispora sporosphaeroides</name>
    <dbReference type="NCBI Taxonomy" id="1549"/>
    <lineage>
        <taxon>Bacteria</taxon>
        <taxon>Bacillati</taxon>
        <taxon>Bacillota</taxon>
        <taxon>Clostridia</taxon>
        <taxon>Eubacteriales</taxon>
        <taxon>Oscillospiraceae</taxon>
        <taxon>Faecalispora</taxon>
    </lineage>
</organism>
<dbReference type="PANTHER" id="PTHR43335">
    <property type="entry name" value="ABC TRANSPORTER, ATP-BINDING PROTEIN"/>
    <property type="match status" value="1"/>
</dbReference>